<organism evidence="1 2">
    <name type="scientific">Natribacillus halophilus</name>
    <dbReference type="NCBI Taxonomy" id="549003"/>
    <lineage>
        <taxon>Bacteria</taxon>
        <taxon>Bacillati</taxon>
        <taxon>Bacillota</taxon>
        <taxon>Bacilli</taxon>
        <taxon>Bacillales</taxon>
        <taxon>Bacillaceae</taxon>
        <taxon>Natribacillus</taxon>
    </lineage>
</organism>
<dbReference type="AlphaFoldDB" id="A0A1G8NDU9"/>
<evidence type="ECO:0000313" key="1">
    <source>
        <dbReference type="EMBL" id="SDI78332.1"/>
    </source>
</evidence>
<accession>A0A1G8NDU9</accession>
<reference evidence="1 2" key="1">
    <citation type="submission" date="2016-10" db="EMBL/GenBank/DDBJ databases">
        <authorList>
            <person name="de Groot N.N."/>
        </authorList>
    </citation>
    <scope>NUCLEOTIDE SEQUENCE [LARGE SCALE GENOMIC DNA]</scope>
    <source>
        <strain evidence="1 2">DSM 21771</strain>
    </source>
</reference>
<name>A0A1G8NDU9_9BACI</name>
<proteinExistence type="predicted"/>
<gene>
    <name evidence="1" type="ORF">SAMN04488123_10627</name>
</gene>
<evidence type="ECO:0000313" key="2">
    <source>
        <dbReference type="Proteomes" id="UP000198853"/>
    </source>
</evidence>
<sequence>AYPLLFWGMISAISYLAGLPVPLLGDDFGDFGKRHLSEGDELHEWFHSTQMTPFDSRSATRMVSPNWPPPPLRYNNTIISAIPQIYRRSHPDPPAHANKNTPAGRLRLVSLNRYADNDAPRHDVSPHRHHHRESIVLFSPPLAGRARAISHKNGFGYRDESF</sequence>
<feature type="non-terminal residue" evidence="1">
    <location>
        <position position="1"/>
    </location>
</feature>
<dbReference type="Proteomes" id="UP000198853">
    <property type="component" value="Unassembled WGS sequence"/>
</dbReference>
<protein>
    <submittedName>
        <fullName evidence="1">Uncharacterized protein</fullName>
    </submittedName>
</protein>
<keyword evidence="2" id="KW-1185">Reference proteome</keyword>
<dbReference type="EMBL" id="FNEN01000006">
    <property type="protein sequence ID" value="SDI78332.1"/>
    <property type="molecule type" value="Genomic_DNA"/>
</dbReference>